<dbReference type="EMBL" id="BRPK01000011">
    <property type="protein sequence ID" value="GLB42462.1"/>
    <property type="molecule type" value="Genomic_DNA"/>
</dbReference>
<dbReference type="GO" id="GO:0005737">
    <property type="term" value="C:cytoplasm"/>
    <property type="evidence" value="ECO:0007669"/>
    <property type="project" value="TreeGrafter"/>
</dbReference>
<keyword evidence="3" id="KW-1185">Reference proteome</keyword>
<dbReference type="Pfam" id="PF12710">
    <property type="entry name" value="HAD"/>
    <property type="match status" value="1"/>
</dbReference>
<dbReference type="AlphaFoldDB" id="A0A9P3URQ2"/>
<dbReference type="InterPro" id="IPR050582">
    <property type="entry name" value="HAD-like_SerB"/>
</dbReference>
<dbReference type="Gene3D" id="3.90.1470.20">
    <property type="match status" value="1"/>
</dbReference>
<protein>
    <submittedName>
        <fullName evidence="2">Haloacid dehalogenase-like hydrolase</fullName>
    </submittedName>
</protein>
<dbReference type="PANTHER" id="PTHR43344">
    <property type="entry name" value="PHOSPHOSERINE PHOSPHATASE"/>
    <property type="match status" value="1"/>
</dbReference>
<name>A0A9P3URQ2_LYOSH</name>
<dbReference type="NCBIfam" id="TIGR01489">
    <property type="entry name" value="DKMTPPase-SF"/>
    <property type="match status" value="1"/>
</dbReference>
<gene>
    <name evidence="2" type="ORF">LshimejAT787_1104770</name>
</gene>
<dbReference type="InterPro" id="IPR006384">
    <property type="entry name" value="HAD_hydro_PyrdxlP_Pase-like"/>
</dbReference>
<dbReference type="Proteomes" id="UP001063166">
    <property type="component" value="Unassembled WGS sequence"/>
</dbReference>
<dbReference type="InterPro" id="IPR023214">
    <property type="entry name" value="HAD_sf"/>
</dbReference>
<dbReference type="OrthoDB" id="10014216at2759"/>
<dbReference type="Gene3D" id="3.40.50.1000">
    <property type="entry name" value="HAD superfamily/HAD-like"/>
    <property type="match status" value="1"/>
</dbReference>
<comment type="caution">
    <text evidence="2">The sequence shown here is derived from an EMBL/GenBank/DDBJ whole genome shotgun (WGS) entry which is preliminary data.</text>
</comment>
<proteinExistence type="predicted"/>
<dbReference type="NCBIfam" id="TIGR01488">
    <property type="entry name" value="HAD-SF-IB"/>
    <property type="match status" value="1"/>
</dbReference>
<sequence>MADTPHPASALPYPPVHKDKKFVVLSDWDGTITTRDSNDYMTDNLGYGRDKRREGNMKVLTGEMTFRDSFRDMLESVSANGHTFEECKTLLRRDIKLDPGFKEFYAWCKANDIPVIIVSSGMAPLIRAVLSNLVGEEAADEIDIIANDVTVHPDGKWDIQYRHPDSGFGHDKSQAILPYRDLPDPPTLFFFGDGVSDISAARHADLLFVKVKGDGENDLAAYCKRENIRHVLFEDFSKALPVVQSVVAGERTVAQVVLPVSDGGS</sequence>
<dbReference type="InterPro" id="IPR036412">
    <property type="entry name" value="HAD-like_sf"/>
</dbReference>
<keyword evidence="1 2" id="KW-0378">Hydrolase</keyword>
<dbReference type="GO" id="GO:0000287">
    <property type="term" value="F:magnesium ion binding"/>
    <property type="evidence" value="ECO:0007669"/>
    <property type="project" value="TreeGrafter"/>
</dbReference>
<evidence type="ECO:0000313" key="2">
    <source>
        <dbReference type="EMBL" id="GLB42462.1"/>
    </source>
</evidence>
<dbReference type="GO" id="GO:0036424">
    <property type="term" value="F:L-phosphoserine phosphatase activity"/>
    <property type="evidence" value="ECO:0007669"/>
    <property type="project" value="TreeGrafter"/>
</dbReference>
<organism evidence="2 3">
    <name type="scientific">Lyophyllum shimeji</name>
    <name type="common">Hon-shimeji</name>
    <name type="synonym">Tricholoma shimeji</name>
    <dbReference type="NCBI Taxonomy" id="47721"/>
    <lineage>
        <taxon>Eukaryota</taxon>
        <taxon>Fungi</taxon>
        <taxon>Dikarya</taxon>
        <taxon>Basidiomycota</taxon>
        <taxon>Agaricomycotina</taxon>
        <taxon>Agaricomycetes</taxon>
        <taxon>Agaricomycetidae</taxon>
        <taxon>Agaricales</taxon>
        <taxon>Tricholomatineae</taxon>
        <taxon>Lyophyllaceae</taxon>
        <taxon>Lyophyllum</taxon>
    </lineage>
</organism>
<reference evidence="2" key="1">
    <citation type="submission" date="2022-07" db="EMBL/GenBank/DDBJ databases">
        <title>The genome of Lyophyllum shimeji provides insight into the initial evolution of ectomycorrhizal fungal genome.</title>
        <authorList>
            <person name="Kobayashi Y."/>
            <person name="Shibata T."/>
            <person name="Hirakawa H."/>
            <person name="Shigenobu S."/>
            <person name="Nishiyama T."/>
            <person name="Yamada A."/>
            <person name="Hasebe M."/>
            <person name="Kawaguchi M."/>
        </authorList>
    </citation>
    <scope>NUCLEOTIDE SEQUENCE</scope>
    <source>
        <strain evidence="2">AT787</strain>
    </source>
</reference>
<dbReference type="GO" id="GO:0006564">
    <property type="term" value="P:L-serine biosynthetic process"/>
    <property type="evidence" value="ECO:0007669"/>
    <property type="project" value="TreeGrafter"/>
</dbReference>
<evidence type="ECO:0000256" key="1">
    <source>
        <dbReference type="ARBA" id="ARBA00022801"/>
    </source>
</evidence>
<accession>A0A9P3URQ2</accession>
<dbReference type="SUPFAM" id="SSF56784">
    <property type="entry name" value="HAD-like"/>
    <property type="match status" value="1"/>
</dbReference>
<dbReference type="PANTHER" id="PTHR43344:SF21">
    <property type="entry name" value="POLYOL PHOSPHATE PHOSPHATASE PYP1"/>
    <property type="match status" value="1"/>
</dbReference>
<evidence type="ECO:0000313" key="3">
    <source>
        <dbReference type="Proteomes" id="UP001063166"/>
    </source>
</evidence>